<sequence length="315" mass="35313">MYCRINKFLENKKVLLGCNCGGFRADWFWDFAFYVEMLQGKATGWKSSQIWDVPGCRVVDWTDVKEIVTALCYRPDGKGAIVGSVGGNCRFYNVTTVSLGISLSHFNILRISLAWAIKAQSSFKVSSSNDSKTVVYVGREGEGVIGAITISDTLRHDARSTLDRKGVEKTPGWPMLVGRYMPKLVWAVDNPGSWTESCVLNGRLLVKPQTTSSRNKSNLTVVLELGFWQMNVGIARARFYIWIVATSYDILYGEVRVLLPPIDVLLSLERIEQDEELTYEEEYAEGDEMGNLVRSSLSFVSVSIGGTWVKNWCPI</sequence>
<dbReference type="PANTHER" id="PTHR14221">
    <property type="entry name" value="WD REPEAT DOMAIN 44"/>
    <property type="match status" value="1"/>
</dbReference>
<keyword evidence="1" id="KW-0853">WD repeat</keyword>
<evidence type="ECO:0000313" key="4">
    <source>
        <dbReference type="Proteomes" id="UP000631114"/>
    </source>
</evidence>
<dbReference type="Proteomes" id="UP000631114">
    <property type="component" value="Unassembled WGS sequence"/>
</dbReference>
<dbReference type="EMBL" id="JADFTS010000008">
    <property type="protein sequence ID" value="KAF9591892.1"/>
    <property type="molecule type" value="Genomic_DNA"/>
</dbReference>
<dbReference type="OrthoDB" id="408728at2759"/>
<organism evidence="3 4">
    <name type="scientific">Coptis chinensis</name>
    <dbReference type="NCBI Taxonomy" id="261450"/>
    <lineage>
        <taxon>Eukaryota</taxon>
        <taxon>Viridiplantae</taxon>
        <taxon>Streptophyta</taxon>
        <taxon>Embryophyta</taxon>
        <taxon>Tracheophyta</taxon>
        <taxon>Spermatophyta</taxon>
        <taxon>Magnoliopsida</taxon>
        <taxon>Ranunculales</taxon>
        <taxon>Ranunculaceae</taxon>
        <taxon>Coptidoideae</taxon>
        <taxon>Coptis</taxon>
    </lineage>
</organism>
<dbReference type="AlphaFoldDB" id="A0A835LGR8"/>
<gene>
    <name evidence="3" type="ORF">IFM89_009500</name>
</gene>
<proteinExistence type="predicted"/>
<dbReference type="SUPFAM" id="SSF50960">
    <property type="entry name" value="TolB, C-terminal domain"/>
    <property type="match status" value="1"/>
</dbReference>
<dbReference type="PANTHER" id="PTHR14221:SF0">
    <property type="entry name" value="WD REPEAT-CONTAINING PROTEIN 44"/>
    <property type="match status" value="1"/>
</dbReference>
<evidence type="ECO:0000256" key="1">
    <source>
        <dbReference type="ARBA" id="ARBA00022574"/>
    </source>
</evidence>
<keyword evidence="2" id="KW-0677">Repeat</keyword>
<dbReference type="InterPro" id="IPR040324">
    <property type="entry name" value="WDR44/Dgr2"/>
</dbReference>
<comment type="caution">
    <text evidence="3">The sequence shown here is derived from an EMBL/GenBank/DDBJ whole genome shotgun (WGS) entry which is preliminary data.</text>
</comment>
<name>A0A835LGR8_9MAGN</name>
<evidence type="ECO:0000313" key="3">
    <source>
        <dbReference type="EMBL" id="KAF9591892.1"/>
    </source>
</evidence>
<keyword evidence="4" id="KW-1185">Reference proteome</keyword>
<accession>A0A835LGR8</accession>
<protein>
    <submittedName>
        <fullName evidence="3">Uncharacterized protein</fullName>
    </submittedName>
</protein>
<reference evidence="3 4" key="1">
    <citation type="submission" date="2020-10" db="EMBL/GenBank/DDBJ databases">
        <title>The Coptis chinensis genome and diversification of protoberbering-type alkaloids.</title>
        <authorList>
            <person name="Wang B."/>
            <person name="Shu S."/>
            <person name="Song C."/>
            <person name="Liu Y."/>
        </authorList>
    </citation>
    <scope>NUCLEOTIDE SEQUENCE [LARGE SCALE GENOMIC DNA]</scope>
    <source>
        <strain evidence="3">HL-2020</strain>
        <tissue evidence="3">Leaf</tissue>
    </source>
</reference>
<evidence type="ECO:0000256" key="2">
    <source>
        <dbReference type="ARBA" id="ARBA00022737"/>
    </source>
</evidence>